<gene>
    <name evidence="7" type="ORF">SLS62_003483</name>
</gene>
<evidence type="ECO:0000259" key="5">
    <source>
        <dbReference type="Pfam" id="PF01466"/>
    </source>
</evidence>
<dbReference type="InterPro" id="IPR016073">
    <property type="entry name" value="Skp1_comp_POZ"/>
</dbReference>
<dbReference type="SUPFAM" id="SSF81382">
    <property type="entry name" value="Skp1 dimerisation domain-like"/>
    <property type="match status" value="1"/>
</dbReference>
<comment type="function">
    <text evidence="3">Essential component of the SCF (SKP1-CUL1-F-box protein) E3 ubiquitin ligase complexes, which mediate the ubiquitination and subsequent proteasomal degradation of target proteins. Controls sulfur metabolite repression, probably by mediating the inactivation or degradation of the metR transcription factor.</text>
</comment>
<evidence type="ECO:0000259" key="6">
    <source>
        <dbReference type="Pfam" id="PF03931"/>
    </source>
</evidence>
<name>A0AAN9V6K6_9PEZI</name>
<comment type="caution">
    <text evidence="7">The sequence shown here is derived from an EMBL/GenBank/DDBJ whole genome shotgun (WGS) entry which is preliminary data.</text>
</comment>
<evidence type="ECO:0000313" key="8">
    <source>
        <dbReference type="Proteomes" id="UP001320420"/>
    </source>
</evidence>
<dbReference type="InterPro" id="IPR016897">
    <property type="entry name" value="SKP1"/>
</dbReference>
<feature type="domain" description="SKP1 component POZ" evidence="6">
    <location>
        <begin position="8"/>
        <end position="68"/>
    </location>
</feature>
<accession>A0AAN9V6K6</accession>
<proteinExistence type="inferred from homology"/>
<dbReference type="Gene3D" id="3.30.710.10">
    <property type="entry name" value="Potassium Channel Kv1.1, Chain A"/>
    <property type="match status" value="1"/>
</dbReference>
<protein>
    <recommendedName>
        <fullName evidence="4">E3 ubiquitin ligase complex SCF subunit</fullName>
    </recommendedName>
</protein>
<evidence type="ECO:0000256" key="2">
    <source>
        <dbReference type="ARBA" id="ARBA00022786"/>
    </source>
</evidence>
<dbReference type="PANTHER" id="PTHR11165">
    <property type="entry name" value="SKP1"/>
    <property type="match status" value="1"/>
</dbReference>
<keyword evidence="8" id="KW-1185">Reference proteome</keyword>
<sequence>MSITTSTKVTLQSDDSEQFTVDRKVVLPSGLIRELLEDLPELEATMVIPIPGCSGAVLEKVLEWCERYCDGAEIVDFYTADEKEFTSWWVEHPARKQETRPYQTTHRGQESVANLDVPIWDSIFLDVGMDDLIDLINAANYLEIEVLFERCCKTMAVKLTGKTTEEMRKILGVVSDLAPEEEKRIREDNEWAYSS</sequence>
<organism evidence="7 8">
    <name type="scientific">Diatrype stigma</name>
    <dbReference type="NCBI Taxonomy" id="117547"/>
    <lineage>
        <taxon>Eukaryota</taxon>
        <taxon>Fungi</taxon>
        <taxon>Dikarya</taxon>
        <taxon>Ascomycota</taxon>
        <taxon>Pezizomycotina</taxon>
        <taxon>Sordariomycetes</taxon>
        <taxon>Xylariomycetidae</taxon>
        <taxon>Xylariales</taxon>
        <taxon>Diatrypaceae</taxon>
        <taxon>Diatrype</taxon>
    </lineage>
</organism>
<dbReference type="InterPro" id="IPR016072">
    <property type="entry name" value="Skp1_comp_dimer"/>
</dbReference>
<dbReference type="Pfam" id="PF01466">
    <property type="entry name" value="Skp1"/>
    <property type="match status" value="1"/>
</dbReference>
<dbReference type="AlphaFoldDB" id="A0AAN9V6K6"/>
<dbReference type="Pfam" id="PF03931">
    <property type="entry name" value="Skp1_POZ"/>
    <property type="match status" value="1"/>
</dbReference>
<dbReference type="Proteomes" id="UP001320420">
    <property type="component" value="Unassembled WGS sequence"/>
</dbReference>
<comment type="similarity">
    <text evidence="1 4">Belongs to the SKP1 family.</text>
</comment>
<dbReference type="InterPro" id="IPR036296">
    <property type="entry name" value="SKP1-like_dim_sf"/>
</dbReference>
<evidence type="ECO:0000256" key="4">
    <source>
        <dbReference type="PIRNR" id="PIRNR028729"/>
    </source>
</evidence>
<comment type="subunit">
    <text evidence="4">Component of the SCF (SKP1-CUL1-F-box protein) E3 ubiquitin ligase complexes.</text>
</comment>
<evidence type="ECO:0000256" key="3">
    <source>
        <dbReference type="ARBA" id="ARBA00045385"/>
    </source>
</evidence>
<dbReference type="InterPro" id="IPR001232">
    <property type="entry name" value="SKP1-like"/>
</dbReference>
<keyword evidence="2 4" id="KW-0833">Ubl conjugation pathway</keyword>
<dbReference type="SMART" id="SM00512">
    <property type="entry name" value="Skp1"/>
    <property type="match status" value="1"/>
</dbReference>
<dbReference type="InterPro" id="IPR011333">
    <property type="entry name" value="SKP1/BTB/POZ_sf"/>
</dbReference>
<reference evidence="7 8" key="1">
    <citation type="submission" date="2024-02" db="EMBL/GenBank/DDBJ databases">
        <title>De novo assembly and annotation of 12 fungi associated with fruit tree decline syndrome in Ontario, Canada.</title>
        <authorList>
            <person name="Sulman M."/>
            <person name="Ellouze W."/>
            <person name="Ilyukhin E."/>
        </authorList>
    </citation>
    <scope>NUCLEOTIDE SEQUENCE [LARGE SCALE GENOMIC DNA]</scope>
    <source>
        <strain evidence="7 8">M11/M66-122</strain>
    </source>
</reference>
<evidence type="ECO:0000256" key="1">
    <source>
        <dbReference type="ARBA" id="ARBA00009993"/>
    </source>
</evidence>
<dbReference type="GO" id="GO:0006511">
    <property type="term" value="P:ubiquitin-dependent protein catabolic process"/>
    <property type="evidence" value="ECO:0007669"/>
    <property type="project" value="InterPro"/>
</dbReference>
<evidence type="ECO:0000313" key="7">
    <source>
        <dbReference type="EMBL" id="KAK7754463.1"/>
    </source>
</evidence>
<dbReference type="EMBL" id="JAKJXP020000020">
    <property type="protein sequence ID" value="KAK7754463.1"/>
    <property type="molecule type" value="Genomic_DNA"/>
</dbReference>
<feature type="domain" description="SKP1 component dimerisation" evidence="5">
    <location>
        <begin position="147"/>
        <end position="192"/>
    </location>
</feature>
<dbReference type="PIRSF" id="PIRSF028729">
    <property type="entry name" value="E3_ubiquit_lig_SCF_Skp"/>
    <property type="match status" value="1"/>
</dbReference>
<comment type="pathway">
    <text evidence="4">Protein modification; protein ubiquitination.</text>
</comment>
<dbReference type="SUPFAM" id="SSF54695">
    <property type="entry name" value="POZ domain"/>
    <property type="match status" value="1"/>
</dbReference>